<dbReference type="OrthoDB" id="877060at2"/>
<feature type="transmembrane region" description="Helical" evidence="1">
    <location>
        <begin position="39"/>
        <end position="58"/>
    </location>
</feature>
<feature type="transmembrane region" description="Helical" evidence="1">
    <location>
        <begin position="257"/>
        <end position="280"/>
    </location>
</feature>
<accession>A0A098S4C7</accession>
<evidence type="ECO:0000313" key="2">
    <source>
        <dbReference type="EMBL" id="KGE86990.1"/>
    </source>
</evidence>
<dbReference type="Proteomes" id="UP000029736">
    <property type="component" value="Unassembled WGS sequence"/>
</dbReference>
<feature type="transmembrane region" description="Helical" evidence="1">
    <location>
        <begin position="168"/>
        <end position="191"/>
    </location>
</feature>
<proteinExistence type="predicted"/>
<keyword evidence="1" id="KW-0472">Membrane</keyword>
<dbReference type="EMBL" id="JPOS01000039">
    <property type="protein sequence ID" value="KGE86990.1"/>
    <property type="molecule type" value="Genomic_DNA"/>
</dbReference>
<feature type="transmembrane region" description="Helical" evidence="1">
    <location>
        <begin position="70"/>
        <end position="92"/>
    </location>
</feature>
<feature type="transmembrane region" description="Helical" evidence="1">
    <location>
        <begin position="98"/>
        <end position="122"/>
    </location>
</feature>
<keyword evidence="1" id="KW-0812">Transmembrane</keyword>
<evidence type="ECO:0000256" key="1">
    <source>
        <dbReference type="SAM" id="Phobius"/>
    </source>
</evidence>
<feature type="transmembrane region" description="Helical" evidence="1">
    <location>
        <begin position="129"/>
        <end position="148"/>
    </location>
</feature>
<reference evidence="2 3" key="1">
    <citation type="journal article" date="2014" name="Int. J. Syst. Evol. Microbiol.">
        <title>Phaeodactylibacter xiamenensis gen. nov., sp. nov., a member of the family Saprospiraceae isolated from the marine alga Phaeodactylum tricornutum.</title>
        <authorList>
            <person name="Chen Z.Jr."/>
            <person name="Lei X."/>
            <person name="Lai Q."/>
            <person name="Li Y."/>
            <person name="Zhang B."/>
            <person name="Zhang J."/>
            <person name="Zhang H."/>
            <person name="Yang L."/>
            <person name="Zheng W."/>
            <person name="Tian Y."/>
            <person name="Yu Z."/>
            <person name="Xu H.Jr."/>
            <person name="Zheng T."/>
        </authorList>
    </citation>
    <scope>NUCLEOTIDE SEQUENCE [LARGE SCALE GENOMIC DNA]</scope>
    <source>
        <strain evidence="2 3">KD52</strain>
    </source>
</reference>
<protein>
    <submittedName>
        <fullName evidence="2">Uncharacterized protein</fullName>
    </submittedName>
</protein>
<feature type="transmembrane region" description="Helical" evidence="1">
    <location>
        <begin position="227"/>
        <end position="245"/>
    </location>
</feature>
<comment type="caution">
    <text evidence="2">The sequence shown here is derived from an EMBL/GenBank/DDBJ whole genome shotgun (WGS) entry which is preliminary data.</text>
</comment>
<dbReference type="RefSeq" id="WP_044223616.1">
    <property type="nucleotide sequence ID" value="NZ_JBKAGJ010000008.1"/>
</dbReference>
<gene>
    <name evidence="2" type="ORF">IX84_18325</name>
</gene>
<organism evidence="2 3">
    <name type="scientific">Phaeodactylibacter xiamenensis</name>
    <dbReference type="NCBI Taxonomy" id="1524460"/>
    <lineage>
        <taxon>Bacteria</taxon>
        <taxon>Pseudomonadati</taxon>
        <taxon>Bacteroidota</taxon>
        <taxon>Saprospiria</taxon>
        <taxon>Saprospirales</taxon>
        <taxon>Haliscomenobacteraceae</taxon>
        <taxon>Phaeodactylibacter</taxon>
    </lineage>
</organism>
<keyword evidence="3" id="KW-1185">Reference proteome</keyword>
<dbReference type="AlphaFoldDB" id="A0A098S4C7"/>
<keyword evidence="1" id="KW-1133">Transmembrane helix</keyword>
<sequence length="339" mass="37885">MPTTSNHNQRSKALLRLTALWALNEAALGGLLHLFRSPFTGIFVGGSAVLLIALIAYWSEKPARDIPKALLVVLIIKAVVSPHAPLPAYVAVSFQGMLGALLFSTLPSFRLAAFLLGFLALVEAALQKLLITTLLFGMPLWESIDLFIDYILRKMQLLGQGSAAGSTWLIGLYVGVYALVGLAVGWVAGWLPKEAEKEAQQTSLPATIEVLSDLPAKERKPAWKKPWAWSVVGLLLFMTSTYYLVPAAQSQWSPIWLIVRTFTIIGIWYFLLSPAVMWLVRRFLRKQAKSYEKEVQEAMDMLPAFRQLIKTAWKETRALQGLARWRALLIRTIAYTLNY</sequence>
<evidence type="ECO:0000313" key="3">
    <source>
        <dbReference type="Proteomes" id="UP000029736"/>
    </source>
</evidence>
<name>A0A098S4C7_9BACT</name>
<dbReference type="STRING" id="1524460.IX84_18325"/>